<gene>
    <name evidence="1" type="ORF">LMG22037_05514</name>
</gene>
<sequence>MTDYRHWSEEEKRALLAIRSSGKAVKTQLHLLPGRSLNSVHHMLRKLPKENVKRPESFAWVWSAILSYLKGHPNITAHEISRHVGCSYRHAWQLFKTNHESDNRCVYISDWEKHGVNQVPRWSVGTMPDALRLPLQAHEEELRKARMRYHKKRVKKGAFNPFAAAAGFVTIPEGQRGRVYQQSMKLSDFEEELEVA</sequence>
<dbReference type="RefSeq" id="WP_175145363.1">
    <property type="nucleotide sequence ID" value="NZ_CADFGL010000037.1"/>
</dbReference>
<evidence type="ECO:0000313" key="1">
    <source>
        <dbReference type="EMBL" id="CAB3730196.1"/>
    </source>
</evidence>
<evidence type="ECO:0000313" key="2">
    <source>
        <dbReference type="Proteomes" id="UP000494249"/>
    </source>
</evidence>
<dbReference type="EMBL" id="CADIKB010000040">
    <property type="protein sequence ID" value="CAB3730196.1"/>
    <property type="molecule type" value="Genomic_DNA"/>
</dbReference>
<reference evidence="1 2" key="1">
    <citation type="submission" date="2020-04" db="EMBL/GenBank/DDBJ databases">
        <authorList>
            <person name="De Canck E."/>
        </authorList>
    </citation>
    <scope>NUCLEOTIDE SEQUENCE [LARGE SCALE GENOMIC DNA]</scope>
    <source>
        <strain evidence="1 2">LMG 22037</strain>
    </source>
</reference>
<protein>
    <submittedName>
        <fullName evidence="1">Uncharacterized protein</fullName>
    </submittedName>
</protein>
<dbReference type="Proteomes" id="UP000494249">
    <property type="component" value="Unassembled WGS sequence"/>
</dbReference>
<name>A0A6J5C9C3_9BURK</name>
<dbReference type="AlphaFoldDB" id="A0A6J5C9C3"/>
<organism evidence="1 2">
    <name type="scientific">Paraburkholderia phenoliruptrix</name>
    <dbReference type="NCBI Taxonomy" id="252970"/>
    <lineage>
        <taxon>Bacteria</taxon>
        <taxon>Pseudomonadati</taxon>
        <taxon>Pseudomonadota</taxon>
        <taxon>Betaproteobacteria</taxon>
        <taxon>Burkholderiales</taxon>
        <taxon>Burkholderiaceae</taxon>
        <taxon>Paraburkholderia</taxon>
    </lineage>
</organism>
<proteinExistence type="predicted"/>
<accession>A0A6J5C9C3</accession>